<organism evidence="6 7">
    <name type="scientific">Magnusiomyces paraingens</name>
    <dbReference type="NCBI Taxonomy" id="2606893"/>
    <lineage>
        <taxon>Eukaryota</taxon>
        <taxon>Fungi</taxon>
        <taxon>Dikarya</taxon>
        <taxon>Ascomycota</taxon>
        <taxon>Saccharomycotina</taxon>
        <taxon>Dipodascomycetes</taxon>
        <taxon>Dipodascales</taxon>
        <taxon>Dipodascaceae</taxon>
        <taxon>Magnusiomyces</taxon>
    </lineage>
</organism>
<dbReference type="GeneID" id="43580648"/>
<keyword evidence="4" id="KW-0812">Transmembrane</keyword>
<dbReference type="AlphaFoldDB" id="A0A5E8BBP0"/>
<sequence>MAQELLEIPLETLNQQELDPEKNDDVRKRVEDTQEIAAASGVSFRTAPSENSESIRSRSTNEINNDEEEEEEEEEFPEGGLDAWRVVLASFFGLFAVFGLCNSLGAVQAHVSIFQLSNKSESQVSWIFSVLLFFLFFLTGLVGPIYDSLGPYQLSIIGTFLWTLGLITTSFCTEYYQFFLAFSVCVGIGGALLMTPLIAIVGQWFNKRRATAIGIATVGGSVGGVVYPLMLRKLYSSIGYAWALRVLGVLCFVLLISFILLMKTRLTSLEKRKLSKTLLGGVSNMIDYRQLRDHRFAGLVIGNFLGELGAVNGLTFLTSYALAQNHSEEFSYAILAILNASAIGGRIIPGILADKLGRFNTVIATTIMAAFTIFVIWLPFGSNTIGLIMFSVTHGFCNGSIVSLAPACCGQICRTRDYGKRYGFMYFVASVTILIGVPISGALITNEKDYTNLIIFDGVVYIATTLALLYSRYAAVGFRWCKW</sequence>
<name>A0A5E8BBP0_9ASCO</name>
<dbReference type="Pfam" id="PF07690">
    <property type="entry name" value="MFS_1"/>
    <property type="match status" value="1"/>
</dbReference>
<feature type="transmembrane region" description="Helical" evidence="4">
    <location>
        <begin position="242"/>
        <end position="262"/>
    </location>
</feature>
<feature type="compositionally biased region" description="Acidic residues" evidence="3">
    <location>
        <begin position="64"/>
        <end position="77"/>
    </location>
</feature>
<evidence type="ECO:0000256" key="3">
    <source>
        <dbReference type="SAM" id="MobiDB-lite"/>
    </source>
</evidence>
<feature type="transmembrane region" description="Helical" evidence="4">
    <location>
        <begin position="450"/>
        <end position="470"/>
    </location>
</feature>
<dbReference type="PANTHER" id="PTHR11360">
    <property type="entry name" value="MONOCARBOXYLATE TRANSPORTER"/>
    <property type="match status" value="1"/>
</dbReference>
<feature type="transmembrane region" description="Helical" evidence="4">
    <location>
        <begin position="177"/>
        <end position="200"/>
    </location>
</feature>
<feature type="compositionally biased region" description="Basic and acidic residues" evidence="3">
    <location>
        <begin position="19"/>
        <end position="32"/>
    </location>
</feature>
<feature type="transmembrane region" description="Helical" evidence="4">
    <location>
        <begin position="86"/>
        <end position="106"/>
    </location>
</feature>
<feature type="transmembrane region" description="Helical" evidence="4">
    <location>
        <begin position="424"/>
        <end position="444"/>
    </location>
</feature>
<feature type="transmembrane region" description="Helical" evidence="4">
    <location>
        <begin position="212"/>
        <end position="230"/>
    </location>
</feature>
<accession>A0A5E8BBP0</accession>
<evidence type="ECO:0000256" key="4">
    <source>
        <dbReference type="SAM" id="Phobius"/>
    </source>
</evidence>
<dbReference type="CDD" id="cd17352">
    <property type="entry name" value="MFS_MCT_SLC16"/>
    <property type="match status" value="1"/>
</dbReference>
<dbReference type="EMBL" id="CABVLU010000002">
    <property type="protein sequence ID" value="VVT48539.1"/>
    <property type="molecule type" value="Genomic_DNA"/>
</dbReference>
<feature type="transmembrane region" description="Helical" evidence="4">
    <location>
        <begin position="296"/>
        <end position="318"/>
    </location>
</feature>
<dbReference type="OrthoDB" id="6509908at2759"/>
<feature type="region of interest" description="Disordered" evidence="3">
    <location>
        <begin position="1"/>
        <end position="77"/>
    </location>
</feature>
<dbReference type="Proteomes" id="UP000398389">
    <property type="component" value="Unassembled WGS sequence"/>
</dbReference>
<reference evidence="6 7" key="1">
    <citation type="submission" date="2019-09" db="EMBL/GenBank/DDBJ databases">
        <authorList>
            <person name="Brejova B."/>
        </authorList>
    </citation>
    <scope>NUCLEOTIDE SEQUENCE [LARGE SCALE GENOMIC DNA]</scope>
</reference>
<feature type="compositionally biased region" description="Polar residues" evidence="3">
    <location>
        <begin position="46"/>
        <end position="63"/>
    </location>
</feature>
<dbReference type="RefSeq" id="XP_031852439.1">
    <property type="nucleotide sequence ID" value="XM_031996548.1"/>
</dbReference>
<feature type="transmembrane region" description="Helical" evidence="4">
    <location>
        <begin position="152"/>
        <end position="171"/>
    </location>
</feature>
<evidence type="ECO:0000256" key="2">
    <source>
        <dbReference type="ARBA" id="ARBA00006727"/>
    </source>
</evidence>
<dbReference type="SUPFAM" id="SSF103473">
    <property type="entry name" value="MFS general substrate transporter"/>
    <property type="match status" value="1"/>
</dbReference>
<dbReference type="PANTHER" id="PTHR11360:SF177">
    <property type="entry name" value="RIBOFLAVIN TRANSPORTER MCH5"/>
    <property type="match status" value="1"/>
</dbReference>
<keyword evidence="4" id="KW-0472">Membrane</keyword>
<dbReference type="GO" id="GO:0022857">
    <property type="term" value="F:transmembrane transporter activity"/>
    <property type="evidence" value="ECO:0007669"/>
    <property type="project" value="InterPro"/>
</dbReference>
<evidence type="ECO:0000256" key="1">
    <source>
        <dbReference type="ARBA" id="ARBA00004141"/>
    </source>
</evidence>
<keyword evidence="4" id="KW-1133">Transmembrane helix</keyword>
<feature type="domain" description="Major facilitator superfamily (MFS) profile" evidence="5">
    <location>
        <begin position="82"/>
        <end position="475"/>
    </location>
</feature>
<comment type="subcellular location">
    <subcellularLocation>
        <location evidence="1">Membrane</location>
        <topology evidence="1">Multi-pass membrane protein</topology>
    </subcellularLocation>
</comment>
<gene>
    <name evidence="6" type="ORF">SAPINGB_P001828</name>
</gene>
<evidence type="ECO:0000259" key="5">
    <source>
        <dbReference type="PROSITE" id="PS50850"/>
    </source>
</evidence>
<dbReference type="PROSITE" id="PS50850">
    <property type="entry name" value="MFS"/>
    <property type="match status" value="1"/>
</dbReference>
<protein>
    <recommendedName>
        <fullName evidence="5">Major facilitator superfamily (MFS) profile domain-containing protein</fullName>
    </recommendedName>
</protein>
<dbReference type="InterPro" id="IPR050327">
    <property type="entry name" value="Proton-linked_MCT"/>
</dbReference>
<feature type="transmembrane region" description="Helical" evidence="4">
    <location>
        <begin position="361"/>
        <end position="380"/>
    </location>
</feature>
<feature type="transmembrane region" description="Helical" evidence="4">
    <location>
        <begin position="386"/>
        <end position="412"/>
    </location>
</feature>
<proteinExistence type="inferred from homology"/>
<dbReference type="InterPro" id="IPR020846">
    <property type="entry name" value="MFS_dom"/>
</dbReference>
<feature type="transmembrane region" description="Helical" evidence="4">
    <location>
        <begin position="126"/>
        <end position="145"/>
    </location>
</feature>
<comment type="similarity">
    <text evidence="2">Belongs to the major facilitator superfamily. Monocarboxylate porter (TC 2.A.1.13) family.</text>
</comment>
<dbReference type="InterPro" id="IPR011701">
    <property type="entry name" value="MFS"/>
</dbReference>
<evidence type="ECO:0000313" key="7">
    <source>
        <dbReference type="Proteomes" id="UP000398389"/>
    </source>
</evidence>
<dbReference type="InterPro" id="IPR036259">
    <property type="entry name" value="MFS_trans_sf"/>
</dbReference>
<dbReference type="GO" id="GO:0016020">
    <property type="term" value="C:membrane"/>
    <property type="evidence" value="ECO:0007669"/>
    <property type="project" value="UniProtKB-SubCell"/>
</dbReference>
<keyword evidence="7" id="KW-1185">Reference proteome</keyword>
<evidence type="ECO:0000313" key="6">
    <source>
        <dbReference type="EMBL" id="VVT48539.1"/>
    </source>
</evidence>
<dbReference type="GO" id="GO:0032218">
    <property type="term" value="P:riboflavin transport"/>
    <property type="evidence" value="ECO:0007669"/>
    <property type="project" value="TreeGrafter"/>
</dbReference>
<feature type="transmembrane region" description="Helical" evidence="4">
    <location>
        <begin position="330"/>
        <end position="349"/>
    </location>
</feature>
<dbReference type="Gene3D" id="1.20.1250.20">
    <property type="entry name" value="MFS general substrate transporter like domains"/>
    <property type="match status" value="2"/>
</dbReference>